<evidence type="ECO:0000313" key="2">
    <source>
        <dbReference type="Proteomes" id="UP000189935"/>
    </source>
</evidence>
<dbReference type="AlphaFoldDB" id="A0A1M6ITQ6"/>
<dbReference type="Proteomes" id="UP000189935">
    <property type="component" value="Chromosome I"/>
</dbReference>
<accession>A0A1M6ITQ6</accession>
<protein>
    <recommendedName>
        <fullName evidence="3">PAS domain-containing protein</fullName>
    </recommendedName>
</protein>
<dbReference type="OrthoDB" id="8139804at2"/>
<organism evidence="1 2">
    <name type="scientific">Bradyrhizobium lablabi</name>
    <dbReference type="NCBI Taxonomy" id="722472"/>
    <lineage>
        <taxon>Bacteria</taxon>
        <taxon>Pseudomonadati</taxon>
        <taxon>Pseudomonadota</taxon>
        <taxon>Alphaproteobacteria</taxon>
        <taxon>Hyphomicrobiales</taxon>
        <taxon>Nitrobacteraceae</taxon>
        <taxon>Bradyrhizobium</taxon>
    </lineage>
</organism>
<name>A0A1M6ITQ6_9BRAD</name>
<gene>
    <name evidence="1" type="ORF">SAMN05444159_0459</name>
</gene>
<dbReference type="EMBL" id="LT670844">
    <property type="protein sequence ID" value="SHJ37802.1"/>
    <property type="molecule type" value="Genomic_DNA"/>
</dbReference>
<dbReference type="RefSeq" id="WP_079536504.1">
    <property type="nucleotide sequence ID" value="NZ_LT670844.1"/>
</dbReference>
<sequence length="207" mass="23320">MEFSSANPSVVRSIRQRDLLNTWLRALVKSRTLPVLGDYRPECIADELADMMGFDVIGEGCDARFLITQEGARLTTTYGNEHIDPDKRTNRYLDDAIGPERYERVVTLYRTCLARKRPTYSISMVQDADGKDVQYERLLLPFGSAGSVEQIVGSYKAISIEGHFKIRNLMAIRPRAVPAIVVRAVIDQDIVRSSTHVRASEDIIEVS</sequence>
<evidence type="ECO:0008006" key="3">
    <source>
        <dbReference type="Google" id="ProtNLM"/>
    </source>
</evidence>
<proteinExistence type="predicted"/>
<reference evidence="1 2" key="1">
    <citation type="submission" date="2016-11" db="EMBL/GenBank/DDBJ databases">
        <authorList>
            <person name="Jaros S."/>
            <person name="Januszkiewicz K."/>
            <person name="Wedrychowicz H."/>
        </authorList>
    </citation>
    <scope>NUCLEOTIDE SEQUENCE [LARGE SCALE GENOMIC DNA]</scope>
    <source>
        <strain evidence="1 2">GAS499</strain>
    </source>
</reference>
<evidence type="ECO:0000313" key="1">
    <source>
        <dbReference type="EMBL" id="SHJ37802.1"/>
    </source>
</evidence>